<protein>
    <recommendedName>
        <fullName evidence="4">Type II secretion system protein J</fullName>
    </recommendedName>
</protein>
<feature type="transmembrane region" description="Helical" evidence="1">
    <location>
        <begin position="40"/>
        <end position="62"/>
    </location>
</feature>
<dbReference type="Pfam" id="PF07963">
    <property type="entry name" value="N_methyl"/>
    <property type="match status" value="1"/>
</dbReference>
<gene>
    <name evidence="2" type="ORF">A3A10_01330</name>
</gene>
<keyword evidence="1" id="KW-1133">Transmembrane helix</keyword>
<evidence type="ECO:0000256" key="1">
    <source>
        <dbReference type="SAM" id="Phobius"/>
    </source>
</evidence>
<dbReference type="Proteomes" id="UP000178116">
    <property type="component" value="Unassembled WGS sequence"/>
</dbReference>
<dbReference type="EMBL" id="MHRA01000042">
    <property type="protein sequence ID" value="OHA14803.1"/>
    <property type="molecule type" value="Genomic_DNA"/>
</dbReference>
<accession>A0A1G2LTC4</accession>
<name>A0A1G2LTC4_9BACT</name>
<dbReference type="AlphaFoldDB" id="A0A1G2LTC4"/>
<proteinExistence type="predicted"/>
<dbReference type="InterPro" id="IPR012902">
    <property type="entry name" value="N_methyl_site"/>
</dbReference>
<organism evidence="2 3">
    <name type="scientific">Candidatus Tagabacteria bacterium RIFCSPLOWO2_01_FULL_42_9</name>
    <dbReference type="NCBI Taxonomy" id="1802296"/>
    <lineage>
        <taxon>Bacteria</taxon>
        <taxon>Candidatus Tagaibacteriota</taxon>
    </lineage>
</organism>
<dbReference type="PROSITE" id="PS00409">
    <property type="entry name" value="PROKAR_NTER_METHYL"/>
    <property type="match status" value="1"/>
</dbReference>
<evidence type="ECO:0000313" key="2">
    <source>
        <dbReference type="EMBL" id="OHA14803.1"/>
    </source>
</evidence>
<keyword evidence="1" id="KW-0812">Transmembrane</keyword>
<keyword evidence="1" id="KW-0472">Membrane</keyword>
<reference evidence="2 3" key="1">
    <citation type="journal article" date="2016" name="Nat. Commun.">
        <title>Thousands of microbial genomes shed light on interconnected biogeochemical processes in an aquifer system.</title>
        <authorList>
            <person name="Anantharaman K."/>
            <person name="Brown C.T."/>
            <person name="Hug L.A."/>
            <person name="Sharon I."/>
            <person name="Castelle C.J."/>
            <person name="Probst A.J."/>
            <person name="Thomas B.C."/>
            <person name="Singh A."/>
            <person name="Wilkins M.J."/>
            <person name="Karaoz U."/>
            <person name="Brodie E.L."/>
            <person name="Williams K.H."/>
            <person name="Hubbard S.S."/>
            <person name="Banfield J.F."/>
        </authorList>
    </citation>
    <scope>NUCLEOTIDE SEQUENCE [LARGE SCALE GENOMIC DNA]</scope>
</reference>
<comment type="caution">
    <text evidence="2">The sequence shown here is derived from an EMBL/GenBank/DDBJ whole genome shotgun (WGS) entry which is preliminary data.</text>
</comment>
<evidence type="ECO:0008006" key="4">
    <source>
        <dbReference type="Google" id="ProtNLM"/>
    </source>
</evidence>
<evidence type="ECO:0000313" key="3">
    <source>
        <dbReference type="Proteomes" id="UP000178116"/>
    </source>
</evidence>
<sequence length="349" mass="38972">MRIFNFQFLIFPATLSYFKGRRDSVKRDNKAKTGLTLIETLVTIAVFALIMGAIFSLVLMIYKAHYYTWEQASAINEARKGIQTMAKEIREAREGADGSYLIELAEDKEFIFYSDIDNDNKAERVRYFLGTENSGSQTQECQTSVAGGSCGVNFSNFLQGTLTSASVKALVDGDFGASKEYAEIFADGTKLGDICRTGCFDCPGAWQGTQTYAVTTQAQDNSIQFLADARSYVDPQCPHAMKAKFEFSFSENLAGFAHEFKKGVTEPVGDPATYPPGQEVITVLTPYVRNAPPIFEYYDANSNKISEYPARLADTKLMKVYIVVNVNPNRPPYDYELESFVQLRNLKTE</sequence>